<keyword evidence="3" id="KW-1185">Reference proteome</keyword>
<feature type="transmembrane region" description="Helical" evidence="1">
    <location>
        <begin position="12"/>
        <end position="32"/>
    </location>
</feature>
<dbReference type="EMBL" id="KV749592">
    <property type="protein sequence ID" value="OCL08775.1"/>
    <property type="molecule type" value="Genomic_DNA"/>
</dbReference>
<keyword evidence="1" id="KW-1133">Transmembrane helix</keyword>
<evidence type="ECO:0000256" key="1">
    <source>
        <dbReference type="SAM" id="Phobius"/>
    </source>
</evidence>
<evidence type="ECO:0000313" key="3">
    <source>
        <dbReference type="Proteomes" id="UP000250140"/>
    </source>
</evidence>
<gene>
    <name evidence="2" type="ORF">AOQ84DRAFT_34095</name>
</gene>
<keyword evidence="1" id="KW-0812">Transmembrane</keyword>
<dbReference type="OrthoDB" id="3794068at2759"/>
<dbReference type="AlphaFoldDB" id="A0A8E2F1W9"/>
<reference evidence="2 3" key="1">
    <citation type="journal article" date="2016" name="Nat. Commun.">
        <title>Ectomycorrhizal ecology is imprinted in the genome of the dominant symbiotic fungus Cenococcum geophilum.</title>
        <authorList>
            <consortium name="DOE Joint Genome Institute"/>
            <person name="Peter M."/>
            <person name="Kohler A."/>
            <person name="Ohm R.A."/>
            <person name="Kuo A."/>
            <person name="Krutzmann J."/>
            <person name="Morin E."/>
            <person name="Arend M."/>
            <person name="Barry K.W."/>
            <person name="Binder M."/>
            <person name="Choi C."/>
            <person name="Clum A."/>
            <person name="Copeland A."/>
            <person name="Grisel N."/>
            <person name="Haridas S."/>
            <person name="Kipfer T."/>
            <person name="LaButti K."/>
            <person name="Lindquist E."/>
            <person name="Lipzen A."/>
            <person name="Maire R."/>
            <person name="Meier B."/>
            <person name="Mihaltcheva S."/>
            <person name="Molinier V."/>
            <person name="Murat C."/>
            <person name="Poggeler S."/>
            <person name="Quandt C.A."/>
            <person name="Sperisen C."/>
            <person name="Tritt A."/>
            <person name="Tisserant E."/>
            <person name="Crous P.W."/>
            <person name="Henrissat B."/>
            <person name="Nehls U."/>
            <person name="Egli S."/>
            <person name="Spatafora J.W."/>
            <person name="Grigoriev I.V."/>
            <person name="Martin F.M."/>
        </authorList>
    </citation>
    <scope>NUCLEOTIDE SEQUENCE [LARGE SCALE GENOMIC DNA]</scope>
    <source>
        <strain evidence="2 3">CBS 207.34</strain>
    </source>
</reference>
<protein>
    <submittedName>
        <fullName evidence="2">Uncharacterized protein</fullName>
    </submittedName>
</protein>
<keyword evidence="1" id="KW-0472">Membrane</keyword>
<proteinExistence type="predicted"/>
<dbReference type="Proteomes" id="UP000250140">
    <property type="component" value="Unassembled WGS sequence"/>
</dbReference>
<organism evidence="2 3">
    <name type="scientific">Glonium stellatum</name>
    <dbReference type="NCBI Taxonomy" id="574774"/>
    <lineage>
        <taxon>Eukaryota</taxon>
        <taxon>Fungi</taxon>
        <taxon>Dikarya</taxon>
        <taxon>Ascomycota</taxon>
        <taxon>Pezizomycotina</taxon>
        <taxon>Dothideomycetes</taxon>
        <taxon>Pleosporomycetidae</taxon>
        <taxon>Gloniales</taxon>
        <taxon>Gloniaceae</taxon>
        <taxon>Glonium</taxon>
    </lineage>
</organism>
<name>A0A8E2F1W9_9PEZI</name>
<sequence length="329" mass="37394">MSLLRFVDPVKFHGILAFIMFATQAILYFVWFSNLACSSPLPDNVRRQASSTRYRLRTSDPSTGVDNTTNNYYGSCLRQNGTYNDIELWNLREDVITLAPIEFTLAPGASADQYELHKYNPSATPGDPVQKLAYIPDSADVTKGFPVQVSLLLVSSSDPVPLGWNLNAWTVTADYWGRQTLGLRNYTYHTSYIKASQNKWILTGEAWNNYTYWQSSDPNGCFGGICSAGVSDGNCFSICGDCYTQQNCQYLECYGVPVEIELVEVDEAALDNVYMTKVDMYRSLRFSLPILTRYHYLSFLYLEHLQSITFPRFIQDYISIVHSQTFFDT</sequence>
<evidence type="ECO:0000313" key="2">
    <source>
        <dbReference type="EMBL" id="OCL08775.1"/>
    </source>
</evidence>
<accession>A0A8E2F1W9</accession>